<dbReference type="InterPro" id="IPR023584">
    <property type="entry name" value="Ribosome_recyc_fac_dom"/>
</dbReference>
<evidence type="ECO:0000256" key="3">
    <source>
        <dbReference type="ARBA" id="ARBA00024909"/>
    </source>
</evidence>
<evidence type="ECO:0000313" key="7">
    <source>
        <dbReference type="Proteomes" id="UP000758603"/>
    </source>
</evidence>
<proteinExistence type="inferred from homology"/>
<organism evidence="6 7">
    <name type="scientific">Truncatella angustata</name>
    <dbReference type="NCBI Taxonomy" id="152316"/>
    <lineage>
        <taxon>Eukaryota</taxon>
        <taxon>Fungi</taxon>
        <taxon>Dikarya</taxon>
        <taxon>Ascomycota</taxon>
        <taxon>Pezizomycotina</taxon>
        <taxon>Sordariomycetes</taxon>
        <taxon>Xylariomycetidae</taxon>
        <taxon>Amphisphaeriales</taxon>
        <taxon>Sporocadaceae</taxon>
        <taxon>Truncatella</taxon>
    </lineage>
</organism>
<feature type="compositionally biased region" description="Basic and acidic residues" evidence="4">
    <location>
        <begin position="66"/>
        <end position="81"/>
    </location>
</feature>
<comment type="similarity">
    <text evidence="1">Belongs to the RRF family.</text>
</comment>
<dbReference type="EMBL" id="JAGPXC010000002">
    <property type="protein sequence ID" value="KAH6657856.1"/>
    <property type="molecule type" value="Genomic_DNA"/>
</dbReference>
<dbReference type="PANTHER" id="PTHR20982">
    <property type="entry name" value="RIBOSOME RECYCLING FACTOR"/>
    <property type="match status" value="1"/>
</dbReference>
<evidence type="ECO:0000259" key="5">
    <source>
        <dbReference type="Pfam" id="PF01765"/>
    </source>
</evidence>
<comment type="caution">
    <text evidence="6">The sequence shown here is derived from an EMBL/GenBank/DDBJ whole genome shotgun (WGS) entry which is preliminary data.</text>
</comment>
<evidence type="ECO:0000256" key="2">
    <source>
        <dbReference type="ARBA" id="ARBA00022917"/>
    </source>
</evidence>
<dbReference type="GeneID" id="70131056"/>
<feature type="compositionally biased region" description="Low complexity" evidence="4">
    <location>
        <begin position="27"/>
        <end position="43"/>
    </location>
</feature>
<dbReference type="Proteomes" id="UP000758603">
    <property type="component" value="Unassembled WGS sequence"/>
</dbReference>
<dbReference type="GO" id="GO:0005739">
    <property type="term" value="C:mitochondrion"/>
    <property type="evidence" value="ECO:0007669"/>
    <property type="project" value="TreeGrafter"/>
</dbReference>
<dbReference type="OrthoDB" id="407355at2759"/>
<dbReference type="Gene3D" id="1.10.132.20">
    <property type="entry name" value="Ribosome-recycling factor"/>
    <property type="match status" value="1"/>
</dbReference>
<evidence type="ECO:0000256" key="1">
    <source>
        <dbReference type="ARBA" id="ARBA00005912"/>
    </source>
</evidence>
<keyword evidence="7" id="KW-1185">Reference proteome</keyword>
<sequence>MRGTPTTTTLLRQSRALCELRGIAQNAARPSSTAVRAAATSSPQQHLSLAYRPFHSSSPCLKKKSAGREEKQASNTKDKSSAKPSKSKSGSGGDSGSDASSPSSSGGGGSSQHPTPNPEEPLDFADVQSRLAKASETPLENLKKLKAGGRFNPDLIGALRVVPDKQEGGASYPLRELAQVVPKGGRTISILVHEAESIKPIMSAIQASRDFNQQPQRDPDNELELVLKMELEKREDVVRRVKAVCHEWREKVRQVRQRRDKVHAAWKKDGAMLPDVKRKADTELDKVIKAKVAEIDAAEKEAMKAAEGK</sequence>
<dbReference type="GO" id="GO:0006412">
    <property type="term" value="P:translation"/>
    <property type="evidence" value="ECO:0007669"/>
    <property type="project" value="UniProtKB-KW"/>
</dbReference>
<feature type="domain" description="Ribosome recycling factor" evidence="5">
    <location>
        <begin position="140"/>
        <end position="304"/>
    </location>
</feature>
<keyword evidence="2" id="KW-0648">Protein biosynthesis</keyword>
<dbReference type="GO" id="GO:0043023">
    <property type="term" value="F:ribosomal large subunit binding"/>
    <property type="evidence" value="ECO:0007669"/>
    <property type="project" value="TreeGrafter"/>
</dbReference>
<name>A0A9P8UTF5_9PEZI</name>
<dbReference type="AlphaFoldDB" id="A0A9P8UTF5"/>
<evidence type="ECO:0000313" key="6">
    <source>
        <dbReference type="EMBL" id="KAH6657856.1"/>
    </source>
</evidence>
<dbReference type="PANTHER" id="PTHR20982:SF3">
    <property type="entry name" value="MITOCHONDRIAL RIBOSOME RECYCLING FACTOR PSEUDO 1"/>
    <property type="match status" value="1"/>
</dbReference>
<dbReference type="RefSeq" id="XP_045962090.1">
    <property type="nucleotide sequence ID" value="XM_046102164.1"/>
</dbReference>
<dbReference type="Pfam" id="PF01765">
    <property type="entry name" value="RRF"/>
    <property type="match status" value="1"/>
</dbReference>
<dbReference type="SUPFAM" id="SSF55194">
    <property type="entry name" value="Ribosome recycling factor, RRF"/>
    <property type="match status" value="1"/>
</dbReference>
<evidence type="ECO:0000256" key="4">
    <source>
        <dbReference type="SAM" id="MobiDB-lite"/>
    </source>
</evidence>
<reference evidence="6" key="1">
    <citation type="journal article" date="2021" name="Nat. Commun.">
        <title>Genetic determinants of endophytism in the Arabidopsis root mycobiome.</title>
        <authorList>
            <person name="Mesny F."/>
            <person name="Miyauchi S."/>
            <person name="Thiergart T."/>
            <person name="Pickel B."/>
            <person name="Atanasova L."/>
            <person name="Karlsson M."/>
            <person name="Huettel B."/>
            <person name="Barry K.W."/>
            <person name="Haridas S."/>
            <person name="Chen C."/>
            <person name="Bauer D."/>
            <person name="Andreopoulos W."/>
            <person name="Pangilinan J."/>
            <person name="LaButti K."/>
            <person name="Riley R."/>
            <person name="Lipzen A."/>
            <person name="Clum A."/>
            <person name="Drula E."/>
            <person name="Henrissat B."/>
            <person name="Kohler A."/>
            <person name="Grigoriev I.V."/>
            <person name="Martin F.M."/>
            <person name="Hacquard S."/>
        </authorList>
    </citation>
    <scope>NUCLEOTIDE SEQUENCE</scope>
    <source>
        <strain evidence="6">MPI-SDFR-AT-0073</strain>
    </source>
</reference>
<feature type="region of interest" description="Disordered" evidence="4">
    <location>
        <begin position="26"/>
        <end position="127"/>
    </location>
</feature>
<dbReference type="InterPro" id="IPR002661">
    <property type="entry name" value="Ribosome_recyc_fac"/>
</dbReference>
<dbReference type="InterPro" id="IPR036191">
    <property type="entry name" value="RRF_sf"/>
</dbReference>
<protein>
    <submittedName>
        <fullName evidence="6">Ribosome recycling factor domain-containing protein</fullName>
    </submittedName>
</protein>
<accession>A0A9P8UTF5</accession>
<gene>
    <name evidence="6" type="ORF">BKA67DRAFT_556576</name>
</gene>
<comment type="function">
    <text evidence="3">Necessary for protein synthesis in mitochondria. Functions as a ribosome recycling factor in mitochondria.</text>
</comment>
<dbReference type="Gene3D" id="3.30.1360.40">
    <property type="match status" value="1"/>
</dbReference>